<feature type="compositionally biased region" description="Polar residues" evidence="1">
    <location>
        <begin position="664"/>
        <end position="683"/>
    </location>
</feature>
<feature type="region of interest" description="Disordered" evidence="1">
    <location>
        <begin position="312"/>
        <end position="339"/>
    </location>
</feature>
<protein>
    <recommendedName>
        <fullName evidence="2">Ubiquitin-like domain-containing protein</fullName>
    </recommendedName>
</protein>
<feature type="compositionally biased region" description="Polar residues" evidence="1">
    <location>
        <begin position="905"/>
        <end position="916"/>
    </location>
</feature>
<dbReference type="InterPro" id="IPR000626">
    <property type="entry name" value="Ubiquitin-like_dom"/>
</dbReference>
<name>A0AAN9QU96_PHACN</name>
<keyword evidence="4" id="KW-1185">Reference proteome</keyword>
<evidence type="ECO:0000313" key="4">
    <source>
        <dbReference type="Proteomes" id="UP001374584"/>
    </source>
</evidence>
<dbReference type="SMART" id="SM00213">
    <property type="entry name" value="UBQ"/>
    <property type="match status" value="1"/>
</dbReference>
<dbReference type="PROSITE" id="PS50053">
    <property type="entry name" value="UBIQUITIN_2"/>
    <property type="match status" value="1"/>
</dbReference>
<dbReference type="Pfam" id="PF00240">
    <property type="entry name" value="ubiquitin"/>
    <property type="match status" value="1"/>
</dbReference>
<evidence type="ECO:0000259" key="2">
    <source>
        <dbReference type="PROSITE" id="PS50053"/>
    </source>
</evidence>
<comment type="caution">
    <text evidence="3">The sequence shown here is derived from an EMBL/GenBank/DDBJ whole genome shotgun (WGS) entry which is preliminary data.</text>
</comment>
<dbReference type="InterPro" id="IPR019956">
    <property type="entry name" value="Ubiquitin_dom"/>
</dbReference>
<feature type="region of interest" description="Disordered" evidence="1">
    <location>
        <begin position="741"/>
        <end position="794"/>
    </location>
</feature>
<feature type="region of interest" description="Disordered" evidence="1">
    <location>
        <begin position="478"/>
        <end position="497"/>
    </location>
</feature>
<feature type="compositionally biased region" description="Polar residues" evidence="1">
    <location>
        <begin position="777"/>
        <end position="794"/>
    </location>
</feature>
<proteinExistence type="predicted"/>
<dbReference type="EMBL" id="JAYMYR010000008">
    <property type="protein sequence ID" value="KAK7347151.1"/>
    <property type="molecule type" value="Genomic_DNA"/>
</dbReference>
<dbReference type="GO" id="GO:0071818">
    <property type="term" value="C:BAT3 complex"/>
    <property type="evidence" value="ECO:0007669"/>
    <property type="project" value="TreeGrafter"/>
</dbReference>
<dbReference type="Proteomes" id="UP001374584">
    <property type="component" value="Unassembled WGS sequence"/>
</dbReference>
<feature type="domain" description="Ubiquitin-like" evidence="2">
    <location>
        <begin position="241"/>
        <end position="316"/>
    </location>
</feature>
<feature type="region of interest" description="Disordered" evidence="1">
    <location>
        <begin position="844"/>
        <end position="869"/>
    </location>
</feature>
<dbReference type="PRINTS" id="PR00348">
    <property type="entry name" value="UBIQUITIN"/>
</dbReference>
<dbReference type="PANTHER" id="PTHR15204:SF0">
    <property type="entry name" value="LARGE PROLINE-RICH PROTEIN BAG6"/>
    <property type="match status" value="1"/>
</dbReference>
<feature type="region of interest" description="Disordered" evidence="1">
    <location>
        <begin position="646"/>
        <end position="691"/>
    </location>
</feature>
<dbReference type="GO" id="GO:0051787">
    <property type="term" value="F:misfolded protein binding"/>
    <property type="evidence" value="ECO:0007669"/>
    <property type="project" value="TreeGrafter"/>
</dbReference>
<dbReference type="GO" id="GO:0036503">
    <property type="term" value="P:ERAD pathway"/>
    <property type="evidence" value="ECO:0007669"/>
    <property type="project" value="TreeGrafter"/>
</dbReference>
<dbReference type="Gene3D" id="3.10.20.90">
    <property type="entry name" value="Phosphatidylinositol 3-kinase Catalytic Subunit, Chain A, domain 1"/>
    <property type="match status" value="1"/>
</dbReference>
<dbReference type="FunFam" id="3.10.20.90:FF:000154">
    <property type="entry name" value="Large proline-rich protein BAG6"/>
    <property type="match status" value="1"/>
</dbReference>
<accession>A0AAN9QU96</accession>
<reference evidence="3 4" key="1">
    <citation type="submission" date="2024-01" db="EMBL/GenBank/DDBJ databases">
        <title>The genomes of 5 underutilized Papilionoideae crops provide insights into root nodulation and disease resistanc.</title>
        <authorList>
            <person name="Jiang F."/>
        </authorList>
    </citation>
    <scope>NUCLEOTIDE SEQUENCE [LARGE SCALE GENOMIC DNA]</scope>
    <source>
        <strain evidence="3">JINMINGXINNONG_FW02</strain>
        <tissue evidence="3">Leaves</tissue>
    </source>
</reference>
<dbReference type="PANTHER" id="PTHR15204">
    <property type="entry name" value="LARGE PROLINE-RICH PROTEIN BAG6"/>
    <property type="match status" value="1"/>
</dbReference>
<dbReference type="SUPFAM" id="SSF54236">
    <property type="entry name" value="Ubiquitin-like"/>
    <property type="match status" value="1"/>
</dbReference>
<gene>
    <name evidence="3" type="ORF">VNO80_21678</name>
</gene>
<feature type="region of interest" description="Disordered" evidence="1">
    <location>
        <begin position="886"/>
        <end position="937"/>
    </location>
</feature>
<dbReference type="AlphaFoldDB" id="A0AAN9QU96"/>
<sequence length="937" mass="101599">MILFIRMKERKNGGDRLNFLRTSRYQKSAEQSGESAKAAPTPTPSLQSLISQLHHSLLNLLFSGAGPYGLGCRRRIVSSNGHHILPDQLVKITVGAEDVLTLNFAPETSVVLWLQPLAPSPLSVIVAFSFFRRCLCFPLLYLQLNHLRGRWIDARVFGYHWYSWFDYSFLWMVFSFQPNGVDGEVLVPNGLGYYTTQIQFIIEAFPNIWLLFGLSITWRMGSKGTEKIPINNSAESSETTIEIKIKTLDSQTYTLRVDKQMPVPALKEQIASVTGVLSERQRLICQGKVLKDDQLLSAYHVEDGHTLHLVVRQPDLPPPGSLPNHSVTEPNSSSSLSHSSQVAPGVFIETFNVPFQGDGVAPEINRIVSAVLGSIGLQNFASGEGIDVREHDSQGPGRISGSSGIFDSSHPQPEQSGFRILSDRSRNAFGAPVPVSLGSLQPPVIPDSLTTLSQYLSHISHEFDAIVREGGDIAQAAEAQRNVETRPVSSRSGSAPEGFSSPMLLAEVLLSTRRMIVEQAGECLLQLSRQLENQADITDPLLRSSIQSRALRTGVLFYNLGAFLLELGRTTMTLRLGQTPSEAVVNGGPAVFISPNGPNHIMVQPLPFQPGTSFGAVPVGAAQSNSSLGSGLGSSFFPRRIDIQIRRGTSSTSSNTNQEERNDTQPASVQRNQGENPVNQANSRRSDASFAGEPGVRLVPIRTMVAAAVPGPVVRPPSESSGNSIGLYYPILGRFQHVSSGHVNSEQRSQHSSQHHAAVPSTTESMLERQTTDDSTRNVGSLSTPSSRPEPSNSRVVNINILAASGPQNNQEPERQIPSSVLQLLRSLFPGGEIHVEDSSVQGITAGSTSDHAATSRGAAQVPEAQPNVSEEGIFLSNMLREIMPVISQQVGSEEGNPSEDHMAQDSSTQVETDVGTSRRPGDSDSSPPNPKRQKME</sequence>
<evidence type="ECO:0000256" key="1">
    <source>
        <dbReference type="SAM" id="MobiDB-lite"/>
    </source>
</evidence>
<organism evidence="3 4">
    <name type="scientific">Phaseolus coccineus</name>
    <name type="common">Scarlet runner bean</name>
    <name type="synonym">Phaseolus multiflorus</name>
    <dbReference type="NCBI Taxonomy" id="3886"/>
    <lineage>
        <taxon>Eukaryota</taxon>
        <taxon>Viridiplantae</taxon>
        <taxon>Streptophyta</taxon>
        <taxon>Embryophyta</taxon>
        <taxon>Tracheophyta</taxon>
        <taxon>Spermatophyta</taxon>
        <taxon>Magnoliopsida</taxon>
        <taxon>eudicotyledons</taxon>
        <taxon>Gunneridae</taxon>
        <taxon>Pentapetalae</taxon>
        <taxon>rosids</taxon>
        <taxon>fabids</taxon>
        <taxon>Fabales</taxon>
        <taxon>Fabaceae</taxon>
        <taxon>Papilionoideae</taxon>
        <taxon>50 kb inversion clade</taxon>
        <taxon>NPAAA clade</taxon>
        <taxon>indigoferoid/millettioid clade</taxon>
        <taxon>Phaseoleae</taxon>
        <taxon>Phaseolus</taxon>
    </lineage>
</organism>
<feature type="compositionally biased region" description="Polar residues" evidence="1">
    <location>
        <begin position="844"/>
        <end position="853"/>
    </location>
</feature>
<dbReference type="InterPro" id="IPR029071">
    <property type="entry name" value="Ubiquitin-like_domsf"/>
</dbReference>
<feature type="region of interest" description="Disordered" evidence="1">
    <location>
        <begin position="387"/>
        <end position="423"/>
    </location>
</feature>
<dbReference type="GO" id="GO:0031593">
    <property type="term" value="F:polyubiquitin modification-dependent protein binding"/>
    <property type="evidence" value="ECO:0007669"/>
    <property type="project" value="TreeGrafter"/>
</dbReference>
<feature type="compositionally biased region" description="Basic and acidic residues" evidence="1">
    <location>
        <begin position="766"/>
        <end position="776"/>
    </location>
</feature>
<feature type="compositionally biased region" description="Polar residues" evidence="1">
    <location>
        <begin position="400"/>
        <end position="415"/>
    </location>
</feature>
<evidence type="ECO:0000313" key="3">
    <source>
        <dbReference type="EMBL" id="KAK7347151.1"/>
    </source>
</evidence>